<dbReference type="Proteomes" id="UP001152622">
    <property type="component" value="Chromosome 7"/>
</dbReference>
<keyword evidence="3" id="KW-1185">Reference proteome</keyword>
<dbReference type="AlphaFoldDB" id="A0A9Q1FAD4"/>
<gene>
    <name evidence="2" type="ORF">SKAU_G00218320</name>
</gene>
<feature type="compositionally biased region" description="Basic and acidic residues" evidence="1">
    <location>
        <begin position="259"/>
        <end position="268"/>
    </location>
</feature>
<proteinExistence type="predicted"/>
<dbReference type="EMBL" id="JAINUF010000007">
    <property type="protein sequence ID" value="KAJ8354265.1"/>
    <property type="molecule type" value="Genomic_DNA"/>
</dbReference>
<organism evidence="2 3">
    <name type="scientific">Synaphobranchus kaupii</name>
    <name type="common">Kaup's arrowtooth eel</name>
    <dbReference type="NCBI Taxonomy" id="118154"/>
    <lineage>
        <taxon>Eukaryota</taxon>
        <taxon>Metazoa</taxon>
        <taxon>Chordata</taxon>
        <taxon>Craniata</taxon>
        <taxon>Vertebrata</taxon>
        <taxon>Euteleostomi</taxon>
        <taxon>Actinopterygii</taxon>
        <taxon>Neopterygii</taxon>
        <taxon>Teleostei</taxon>
        <taxon>Anguilliformes</taxon>
        <taxon>Synaphobranchidae</taxon>
        <taxon>Synaphobranchus</taxon>
    </lineage>
</organism>
<name>A0A9Q1FAD4_SYNKA</name>
<accession>A0A9Q1FAD4</accession>
<feature type="region of interest" description="Disordered" evidence="1">
    <location>
        <begin position="1"/>
        <end position="29"/>
    </location>
</feature>
<protein>
    <submittedName>
        <fullName evidence="2">Uncharacterized protein</fullName>
    </submittedName>
</protein>
<sequence>MSPFRSEPRPGVRPLAALVERGSLPKRRRGTAVRTLGVTGVRRPHGGAAGRDTFPPLVQRRFYRYSGVTEWQSQKSGSQNFDRAPMAAPGKAPDLVSVHCVQTESSAPPMEMTAALTLLSWQQWREQVIMPGEMASELKSCGTPTTYTDLRRECRFCSGRTDVCGVQAGIAVQRSQQIVCGLEHLAAAQKARSDPTVTEDTCHMTHTGPPRAQRSDGFCYTSKPHKQRCAPGETSDAPSIRPTSLPETIFKQRKRSISRGREEYKEAD</sequence>
<comment type="caution">
    <text evidence="2">The sequence shown here is derived from an EMBL/GenBank/DDBJ whole genome shotgun (WGS) entry which is preliminary data.</text>
</comment>
<evidence type="ECO:0000313" key="2">
    <source>
        <dbReference type="EMBL" id="KAJ8354265.1"/>
    </source>
</evidence>
<evidence type="ECO:0000256" key="1">
    <source>
        <dbReference type="SAM" id="MobiDB-lite"/>
    </source>
</evidence>
<reference evidence="2" key="1">
    <citation type="journal article" date="2023" name="Science">
        <title>Genome structures resolve the early diversification of teleost fishes.</title>
        <authorList>
            <person name="Parey E."/>
            <person name="Louis A."/>
            <person name="Montfort J."/>
            <person name="Bouchez O."/>
            <person name="Roques C."/>
            <person name="Iampietro C."/>
            <person name="Lluch J."/>
            <person name="Castinel A."/>
            <person name="Donnadieu C."/>
            <person name="Desvignes T."/>
            <person name="Floi Bucao C."/>
            <person name="Jouanno E."/>
            <person name="Wen M."/>
            <person name="Mejri S."/>
            <person name="Dirks R."/>
            <person name="Jansen H."/>
            <person name="Henkel C."/>
            <person name="Chen W.J."/>
            <person name="Zahm M."/>
            <person name="Cabau C."/>
            <person name="Klopp C."/>
            <person name="Thompson A.W."/>
            <person name="Robinson-Rechavi M."/>
            <person name="Braasch I."/>
            <person name="Lecointre G."/>
            <person name="Bobe J."/>
            <person name="Postlethwait J.H."/>
            <person name="Berthelot C."/>
            <person name="Roest Crollius H."/>
            <person name="Guiguen Y."/>
        </authorList>
    </citation>
    <scope>NUCLEOTIDE SEQUENCE</scope>
    <source>
        <strain evidence="2">WJC10195</strain>
    </source>
</reference>
<feature type="region of interest" description="Disordered" evidence="1">
    <location>
        <begin position="222"/>
        <end position="268"/>
    </location>
</feature>
<evidence type="ECO:0000313" key="3">
    <source>
        <dbReference type="Proteomes" id="UP001152622"/>
    </source>
</evidence>
<feature type="compositionally biased region" description="Basic and acidic residues" evidence="1">
    <location>
        <begin position="1"/>
        <end position="10"/>
    </location>
</feature>